<comment type="caution">
    <text evidence="2">The sequence shown here is derived from an EMBL/GenBank/DDBJ whole genome shotgun (WGS) entry which is preliminary data.</text>
</comment>
<accession>A0AAW2ZFR7</accession>
<feature type="domain" description="Rho-GAP" evidence="1">
    <location>
        <begin position="49"/>
        <end position="253"/>
    </location>
</feature>
<dbReference type="InterPro" id="IPR000198">
    <property type="entry name" value="RhoGAP_dom"/>
</dbReference>
<dbReference type="SMART" id="SM00324">
    <property type="entry name" value="RhoGAP"/>
    <property type="match status" value="1"/>
</dbReference>
<name>A0AAW2ZFR7_9EUKA</name>
<keyword evidence="3" id="KW-1185">Reference proteome</keyword>
<dbReference type="PANTHER" id="PTHR45808">
    <property type="entry name" value="RHO GTPASE-ACTIVATING PROTEIN 68F"/>
    <property type="match status" value="1"/>
</dbReference>
<reference evidence="2 3" key="1">
    <citation type="submission" date="2024-03" db="EMBL/GenBank/DDBJ databases">
        <title>The Acrasis kona genome and developmental transcriptomes reveal deep origins of eukaryotic multicellular pathways.</title>
        <authorList>
            <person name="Sheikh S."/>
            <person name="Fu C.-J."/>
            <person name="Brown M.W."/>
            <person name="Baldauf S.L."/>
        </authorList>
    </citation>
    <scope>NUCLEOTIDE SEQUENCE [LARGE SCALE GENOMIC DNA]</scope>
    <source>
        <strain evidence="2 3">ATCC MYA-3509</strain>
    </source>
</reference>
<dbReference type="Pfam" id="PF00620">
    <property type="entry name" value="RhoGAP"/>
    <property type="match status" value="1"/>
</dbReference>
<dbReference type="Proteomes" id="UP001431209">
    <property type="component" value="Unassembled WGS sequence"/>
</dbReference>
<dbReference type="PANTHER" id="PTHR45808:SF2">
    <property type="entry name" value="RHO GTPASE-ACTIVATING PROTEIN 68F"/>
    <property type="match status" value="1"/>
</dbReference>
<dbReference type="GO" id="GO:0005096">
    <property type="term" value="F:GTPase activator activity"/>
    <property type="evidence" value="ECO:0007669"/>
    <property type="project" value="TreeGrafter"/>
</dbReference>
<sequence length="350" mass="39980">MESTTEQGGTGMLRVPSANARVLSCPGLVLTERVTPIFRQSIFGVSNRDDHEDFTYRIPIVVRHCCYTLYRAAFRSEDDGIKKEGIFRVTASTKSLNEAKHIYDDVGYARFCENNHVFSVMNVFDAHVVAGVLKLYLRELQCPLISRECYNVIIDAVKQNKSAGEVAKLTKICIEDRLSSLEAMLLNVVLFLLNETSKVSGNMNSTNLGIIFGPIFFQSTINTNSSAVLENVKEMQYTNKASSILIEHYNMIFSGEEDYIQKIYYPIYQERHLLEEDEEVVVYNMLSDEYVECTESLDITTTYGTPSEMWGTREERLGVIQMEFDSLINKSQEPFKTELYNLMEKIKLLL</sequence>
<dbReference type="CDD" id="cd00159">
    <property type="entry name" value="RhoGAP"/>
    <property type="match status" value="1"/>
</dbReference>
<evidence type="ECO:0000313" key="2">
    <source>
        <dbReference type="EMBL" id="KAL0488026.1"/>
    </source>
</evidence>
<dbReference type="Gene3D" id="1.10.555.10">
    <property type="entry name" value="Rho GTPase activation protein"/>
    <property type="match status" value="1"/>
</dbReference>
<dbReference type="SUPFAM" id="SSF48350">
    <property type="entry name" value="GTPase activation domain, GAP"/>
    <property type="match status" value="1"/>
</dbReference>
<dbReference type="EMBL" id="JAOPGA020001392">
    <property type="protein sequence ID" value="KAL0488026.1"/>
    <property type="molecule type" value="Genomic_DNA"/>
</dbReference>
<evidence type="ECO:0000313" key="3">
    <source>
        <dbReference type="Proteomes" id="UP001431209"/>
    </source>
</evidence>
<gene>
    <name evidence="2" type="ORF">AKO1_015222</name>
</gene>
<organism evidence="2 3">
    <name type="scientific">Acrasis kona</name>
    <dbReference type="NCBI Taxonomy" id="1008807"/>
    <lineage>
        <taxon>Eukaryota</taxon>
        <taxon>Discoba</taxon>
        <taxon>Heterolobosea</taxon>
        <taxon>Tetramitia</taxon>
        <taxon>Eutetramitia</taxon>
        <taxon>Acrasidae</taxon>
        <taxon>Acrasis</taxon>
    </lineage>
</organism>
<dbReference type="InterPro" id="IPR008936">
    <property type="entry name" value="Rho_GTPase_activation_prot"/>
</dbReference>
<protein>
    <submittedName>
        <fullName evidence="2">RhoGAP</fullName>
    </submittedName>
</protein>
<proteinExistence type="predicted"/>
<dbReference type="GO" id="GO:0007264">
    <property type="term" value="P:small GTPase-mediated signal transduction"/>
    <property type="evidence" value="ECO:0007669"/>
    <property type="project" value="TreeGrafter"/>
</dbReference>
<dbReference type="PROSITE" id="PS50238">
    <property type="entry name" value="RHOGAP"/>
    <property type="match status" value="1"/>
</dbReference>
<dbReference type="AlphaFoldDB" id="A0AAW2ZFR7"/>
<evidence type="ECO:0000259" key="1">
    <source>
        <dbReference type="PROSITE" id="PS50238"/>
    </source>
</evidence>
<dbReference type="GO" id="GO:0005737">
    <property type="term" value="C:cytoplasm"/>
    <property type="evidence" value="ECO:0007669"/>
    <property type="project" value="TreeGrafter"/>
</dbReference>